<proteinExistence type="inferred from homology"/>
<dbReference type="InterPro" id="IPR042099">
    <property type="entry name" value="ANL_N_sf"/>
</dbReference>
<dbReference type="InterPro" id="IPR020459">
    <property type="entry name" value="AMP-binding"/>
</dbReference>
<feature type="domain" description="AMP-binding enzyme C-terminal" evidence="4">
    <location>
        <begin position="422"/>
        <end position="497"/>
    </location>
</feature>
<dbReference type="AlphaFoldDB" id="A0A498C783"/>
<dbReference type="GO" id="GO:0031956">
    <property type="term" value="F:medium-chain fatty acid-CoA ligase activity"/>
    <property type="evidence" value="ECO:0007669"/>
    <property type="project" value="TreeGrafter"/>
</dbReference>
<dbReference type="Gene3D" id="3.40.50.12780">
    <property type="entry name" value="N-terminal domain of ligase-like"/>
    <property type="match status" value="1"/>
</dbReference>
<evidence type="ECO:0000256" key="1">
    <source>
        <dbReference type="ARBA" id="ARBA00006432"/>
    </source>
</evidence>
<dbReference type="GO" id="GO:0006631">
    <property type="term" value="P:fatty acid metabolic process"/>
    <property type="evidence" value="ECO:0007669"/>
    <property type="project" value="TreeGrafter"/>
</dbReference>
<comment type="caution">
    <text evidence="5">The sequence shown here is derived from an EMBL/GenBank/DDBJ whole genome shotgun (WGS) entry which is preliminary data.</text>
</comment>
<evidence type="ECO:0000256" key="2">
    <source>
        <dbReference type="ARBA" id="ARBA00022598"/>
    </source>
</evidence>
<accession>A0A498C783</accession>
<keyword evidence="2" id="KW-0436">Ligase</keyword>
<dbReference type="OrthoDB" id="9803968at2"/>
<dbReference type="Pfam" id="PF13193">
    <property type="entry name" value="AMP-binding_C"/>
    <property type="match status" value="1"/>
</dbReference>
<gene>
    <name evidence="5" type="ORF">DFR31_0847</name>
</gene>
<dbReference type="InterPro" id="IPR025110">
    <property type="entry name" value="AMP-bd_C"/>
</dbReference>
<dbReference type="PANTHER" id="PTHR43201:SF5">
    <property type="entry name" value="MEDIUM-CHAIN ACYL-COA LIGASE ACSF2, MITOCHONDRIAL"/>
    <property type="match status" value="1"/>
</dbReference>
<dbReference type="PANTHER" id="PTHR43201">
    <property type="entry name" value="ACYL-COA SYNTHETASE"/>
    <property type="match status" value="1"/>
</dbReference>
<evidence type="ECO:0000313" key="5">
    <source>
        <dbReference type="EMBL" id="RLK50937.1"/>
    </source>
</evidence>
<dbReference type="PROSITE" id="PS00455">
    <property type="entry name" value="AMP_BINDING"/>
    <property type="match status" value="1"/>
</dbReference>
<evidence type="ECO:0000259" key="4">
    <source>
        <dbReference type="Pfam" id="PF13193"/>
    </source>
</evidence>
<dbReference type="InterPro" id="IPR000873">
    <property type="entry name" value="AMP-dep_synth/lig_dom"/>
</dbReference>
<organism evidence="5 6">
    <name type="scientific">Alkalispirillum mobile</name>
    <dbReference type="NCBI Taxonomy" id="85925"/>
    <lineage>
        <taxon>Bacteria</taxon>
        <taxon>Pseudomonadati</taxon>
        <taxon>Pseudomonadota</taxon>
        <taxon>Gammaproteobacteria</taxon>
        <taxon>Chromatiales</taxon>
        <taxon>Ectothiorhodospiraceae</taxon>
        <taxon>Alkalispirillum</taxon>
    </lineage>
</organism>
<feature type="domain" description="AMP-dependent synthetase/ligase" evidence="3">
    <location>
        <begin position="8"/>
        <end position="371"/>
    </location>
</feature>
<dbReference type="EMBL" id="RCDA01000001">
    <property type="protein sequence ID" value="RLK50937.1"/>
    <property type="molecule type" value="Genomic_DNA"/>
</dbReference>
<protein>
    <submittedName>
        <fullName evidence="5">Long-chain acyl-CoA synthetase</fullName>
    </submittedName>
</protein>
<dbReference type="InterPro" id="IPR045851">
    <property type="entry name" value="AMP-bd_C_sf"/>
</dbReference>
<dbReference type="Gene3D" id="3.30.300.30">
    <property type="match status" value="1"/>
</dbReference>
<evidence type="ECO:0000259" key="3">
    <source>
        <dbReference type="Pfam" id="PF00501"/>
    </source>
</evidence>
<comment type="similarity">
    <text evidence="1">Belongs to the ATP-dependent AMP-binding enzyme family.</text>
</comment>
<dbReference type="InterPro" id="IPR020845">
    <property type="entry name" value="AMP-binding_CS"/>
</dbReference>
<dbReference type="PRINTS" id="PR00154">
    <property type="entry name" value="AMPBINDING"/>
</dbReference>
<dbReference type="Pfam" id="PF00501">
    <property type="entry name" value="AMP-binding"/>
    <property type="match status" value="1"/>
</dbReference>
<name>A0A498C783_9GAMM</name>
<dbReference type="RefSeq" id="WP_121441382.1">
    <property type="nucleotide sequence ID" value="NZ_RCDA01000001.1"/>
</dbReference>
<dbReference type="Proteomes" id="UP000275461">
    <property type="component" value="Unassembled WGS sequence"/>
</dbReference>
<evidence type="ECO:0000313" key="6">
    <source>
        <dbReference type="Proteomes" id="UP000275461"/>
    </source>
</evidence>
<reference evidence="5 6" key="1">
    <citation type="submission" date="2018-10" db="EMBL/GenBank/DDBJ databases">
        <title>Genomic Encyclopedia of Type Strains, Phase IV (KMG-IV): sequencing the most valuable type-strain genomes for metagenomic binning, comparative biology and taxonomic classification.</title>
        <authorList>
            <person name="Goeker M."/>
        </authorList>
    </citation>
    <scope>NUCLEOTIDE SEQUENCE [LARGE SCALE GENOMIC DNA]</scope>
    <source>
        <strain evidence="5 6">DSM 12769</strain>
    </source>
</reference>
<sequence>MTILHYIEHWAGQTPDKTYLVAPEPNEQVSFSELQDYVSAISRQLDALGAPQGAHVATLMDNGKWTGLLFLAIMASGRVVVPLNAISGDSQLEYVLDHSDANVLFASAGHLARGRKISEASEREIRVIPTCPDQGPEWPGEPAPAQGYQPPVPTPDDNALLIYTSGTTGKPKGVMLTQQNVIGGGLNTVEAHCLSKEDRGLCVLPLYHINAEIVTMVAPLISGGSVVVPHRFSASQFWDLLMDHQCTWFSVVPTIVAYLLEKAETDPVEVRDNPRLAQLRFGRSASSALPPEAHKAFEERFGIALIETMGLSETAAQILSNPLPPFEFKYGSPGIAYRNEVKVVLEDGRDAPAGEPGELHVRGDNVLKGYYKNPEATASALTADGWFATGDLGYQDEEGFFYITGRLKELIIKGGENIAPREIDEALLKHPAVLEAAAFGVPDKNYGQEVMACVVLKEGKQAQPEELRETAARELGQYKAPKALHVVQWLPKGPSGKVQRLKIPDMLSELSAGPGAMANGA</sequence>
<keyword evidence="6" id="KW-1185">Reference proteome</keyword>
<dbReference type="SUPFAM" id="SSF56801">
    <property type="entry name" value="Acetyl-CoA synthetase-like"/>
    <property type="match status" value="1"/>
</dbReference>